<feature type="region of interest" description="Disordered" evidence="1">
    <location>
        <begin position="1"/>
        <end position="164"/>
    </location>
</feature>
<feature type="compositionally biased region" description="Acidic residues" evidence="1">
    <location>
        <begin position="398"/>
        <end position="409"/>
    </location>
</feature>
<feature type="compositionally biased region" description="Gly residues" evidence="1">
    <location>
        <begin position="569"/>
        <end position="581"/>
    </location>
</feature>
<feature type="compositionally biased region" description="Low complexity" evidence="1">
    <location>
        <begin position="57"/>
        <end position="79"/>
    </location>
</feature>
<feature type="compositionally biased region" description="Low complexity" evidence="1">
    <location>
        <begin position="550"/>
        <end position="568"/>
    </location>
</feature>
<name>A0A8S0VX58_CYCAE</name>
<accession>A0A8S0VX58</accession>
<proteinExistence type="predicted"/>
<evidence type="ECO:0000313" key="3">
    <source>
        <dbReference type="EMBL" id="CAA7260211.1"/>
    </source>
</evidence>
<evidence type="ECO:0000259" key="2">
    <source>
        <dbReference type="Pfam" id="PF26617"/>
    </source>
</evidence>
<feature type="compositionally biased region" description="Low complexity" evidence="1">
    <location>
        <begin position="352"/>
        <end position="363"/>
    </location>
</feature>
<feature type="compositionally biased region" description="Gly residues" evidence="1">
    <location>
        <begin position="415"/>
        <end position="451"/>
    </location>
</feature>
<dbReference type="Pfam" id="PF26617">
    <property type="entry name" value="CcmS-like"/>
    <property type="match status" value="1"/>
</dbReference>
<dbReference type="Proteomes" id="UP000467700">
    <property type="component" value="Unassembled WGS sequence"/>
</dbReference>
<keyword evidence="4" id="KW-1185">Reference proteome</keyword>
<feature type="region of interest" description="Disordered" evidence="1">
    <location>
        <begin position="924"/>
        <end position="960"/>
    </location>
</feature>
<evidence type="ECO:0000313" key="4">
    <source>
        <dbReference type="Proteomes" id="UP000467700"/>
    </source>
</evidence>
<feature type="compositionally biased region" description="Gly residues" evidence="1">
    <location>
        <begin position="590"/>
        <end position="601"/>
    </location>
</feature>
<feature type="compositionally biased region" description="Polar residues" evidence="1">
    <location>
        <begin position="628"/>
        <end position="659"/>
    </location>
</feature>
<feature type="compositionally biased region" description="Gly residues" evidence="1">
    <location>
        <begin position="510"/>
        <end position="530"/>
    </location>
</feature>
<protein>
    <recommendedName>
        <fullName evidence="2">CcmS related domain-containing protein</fullName>
    </recommendedName>
</protein>
<feature type="compositionally biased region" description="Polar residues" evidence="1">
    <location>
        <begin position="127"/>
        <end position="136"/>
    </location>
</feature>
<feature type="compositionally biased region" description="Polar residues" evidence="1">
    <location>
        <begin position="142"/>
        <end position="164"/>
    </location>
</feature>
<dbReference type="OrthoDB" id="3171339at2759"/>
<sequence>MPPRNAMGKKQKGKQKLEEKPAPASESVPPPPATEGVNVTSMPPEPSEQSHPPDPQATSWGAGAGDAWGASAGSTWGQQDTGGTGWGAPATTQEVHGETWDQTNSLLHPPQSNGPNILPTIPETHSGHFSQNGAHSSDNRSQDQYTDNWDNNHGPRSQNWDGTQTRTLTPTAAASAVGSPGPAHIISLADAAVAAEKEIQKQQKFSSASEAAKRFEESRSNIIASPMATQTITALATQPAAAHKPMSSASAAAAAYEANMRPRKPSAAQAQSVTSQGKTTWTYPKPFLPGAHHPAHIPVDTSWTMTGGNTWSNKHRTAKSASTGNWAPPSQNGWDEQLHQFRQAEAAHQARRPTQARQQPSRPTHQKHHSHPGHPLQHQRQLAQQGPSWQGWGKDGWEQSDEIESDSEAETLNGWGAGAWGQGGGGGGGGGGGDAWGQSGGTSWGQGGGNATGQSTADAWAQAGANEWGHTTGGWGEPQPSAKEGRHEQKRGRGRAPDRKVTQDDAWGQAGAGGAGDWDVGGGGGGGGGNRGREGKDGWKPASAWDEQPGDSWGQQGQQADGWATAGGDAWGQGQGQGQSGWGQNNEWGTTGGGGGGGWGGHATSNAEWGGDPQQSKVPLPDPAGSRNILSPQQRSQILNSLLTTAQNQPAKGQQHGQASGTGGKHQPHPQPQQHHKHTQRNWEPWEAQDTGWGSDESEGEYDTNRRVRFSPKASELWGGSPRSVPSKTLAHAQAQQGITTTLINDASNPRFVDSRGAGLAYVANAFFGNSRFARERIYWMFPENKDERVAAMIQWVQKMSFNLATYGLMKFLETRERGALFVNAVFRMSQHPHEPAFDWLTFNQLQGTMDKTLQASVAFCDPSKITLVFVFLPSQSGNSVAIWRRKVNVPDAARLKYQAEINAITKTLRTGKDYPVLVDEVSKPKPPAKSGTLRKSLASKPNAKAKAMATKLPAKSDKDKKRKWWKFFFS</sequence>
<feature type="region of interest" description="Disordered" evidence="1">
    <location>
        <begin position="308"/>
        <end position="733"/>
    </location>
</feature>
<feature type="compositionally biased region" description="Polar residues" evidence="1">
    <location>
        <begin position="378"/>
        <end position="388"/>
    </location>
</feature>
<dbReference type="AlphaFoldDB" id="A0A8S0VX58"/>
<feature type="compositionally biased region" description="Polar residues" evidence="1">
    <location>
        <begin position="100"/>
        <end position="115"/>
    </location>
</feature>
<feature type="compositionally biased region" description="Polar residues" evidence="1">
    <location>
        <begin position="319"/>
        <end position="334"/>
    </location>
</feature>
<gene>
    <name evidence="3" type="ORF">AAE3_LOCUS2389</name>
</gene>
<dbReference type="InterPro" id="IPR058258">
    <property type="entry name" value="CcmS-like"/>
</dbReference>
<evidence type="ECO:0000256" key="1">
    <source>
        <dbReference type="SAM" id="MobiDB-lite"/>
    </source>
</evidence>
<feature type="compositionally biased region" description="Polar residues" evidence="1">
    <location>
        <begin position="603"/>
        <end position="617"/>
    </location>
</feature>
<organism evidence="3 4">
    <name type="scientific">Cyclocybe aegerita</name>
    <name type="common">Black poplar mushroom</name>
    <name type="synonym">Agrocybe aegerita</name>
    <dbReference type="NCBI Taxonomy" id="1973307"/>
    <lineage>
        <taxon>Eukaryota</taxon>
        <taxon>Fungi</taxon>
        <taxon>Dikarya</taxon>
        <taxon>Basidiomycota</taxon>
        <taxon>Agaricomycotina</taxon>
        <taxon>Agaricomycetes</taxon>
        <taxon>Agaricomycetidae</taxon>
        <taxon>Agaricales</taxon>
        <taxon>Agaricineae</taxon>
        <taxon>Bolbitiaceae</taxon>
        <taxon>Cyclocybe</taxon>
    </lineage>
</organism>
<comment type="caution">
    <text evidence="3">The sequence shown here is derived from an EMBL/GenBank/DDBJ whole genome shotgun (WGS) entry which is preliminary data.</text>
</comment>
<feature type="domain" description="CcmS related" evidence="2">
    <location>
        <begin position="763"/>
        <end position="892"/>
    </location>
</feature>
<dbReference type="EMBL" id="CACVBS010000028">
    <property type="protein sequence ID" value="CAA7260211.1"/>
    <property type="molecule type" value="Genomic_DNA"/>
</dbReference>
<reference evidence="3 4" key="1">
    <citation type="submission" date="2020-01" db="EMBL/GenBank/DDBJ databases">
        <authorList>
            <person name="Gupta K D."/>
        </authorList>
    </citation>
    <scope>NUCLEOTIDE SEQUENCE [LARGE SCALE GENOMIC DNA]</scope>
</reference>